<name>A0A926ET32_9FIRM</name>
<dbReference type="SMART" id="SM00062">
    <property type="entry name" value="PBPb"/>
    <property type="match status" value="1"/>
</dbReference>
<feature type="chain" id="PRO_5038670926" evidence="5">
    <location>
        <begin position="20"/>
        <end position="266"/>
    </location>
</feature>
<gene>
    <name evidence="7" type="ORF">H8707_01685</name>
</gene>
<dbReference type="SUPFAM" id="SSF53850">
    <property type="entry name" value="Periplasmic binding protein-like II"/>
    <property type="match status" value="1"/>
</dbReference>
<accession>A0A926ET32</accession>
<sequence length="266" mass="29552">MMKKFIIVLLTISMLVTFGGCTSKQKGEDSKVEEIKKAGKVVVGTAADYPPFEFHKEINGKDEIVGFDIEVAKAIAEDLGVELEIIDMKFEGLLPALVTNDIDFIVAGMSADEERAKSVDFSTSYYEGVQRLVIRKDDSDKLKNPEDFKGFKIGAQKSTEQEDVAENQFTEAEKIYLANITDLVLEVKNKKIDGLILAEPVAEAYVKRNSDLFLADIVLEKEDGYAVAVNKGTADLLGFINKTLDRLIKEDQIDKLIQEATQLSEQ</sequence>
<dbReference type="Proteomes" id="UP000601171">
    <property type="component" value="Unassembled WGS sequence"/>
</dbReference>
<protein>
    <submittedName>
        <fullName evidence="7">Transporter substrate-binding domain-containing protein</fullName>
    </submittedName>
</protein>
<dbReference type="EMBL" id="JACRTG010000004">
    <property type="protein sequence ID" value="MBC8586952.1"/>
    <property type="molecule type" value="Genomic_DNA"/>
</dbReference>
<dbReference type="PROSITE" id="PS51257">
    <property type="entry name" value="PROKAR_LIPOPROTEIN"/>
    <property type="match status" value="1"/>
</dbReference>
<dbReference type="GO" id="GO:0030313">
    <property type="term" value="C:cell envelope"/>
    <property type="evidence" value="ECO:0007669"/>
    <property type="project" value="UniProtKB-SubCell"/>
</dbReference>
<evidence type="ECO:0000259" key="6">
    <source>
        <dbReference type="SMART" id="SM00062"/>
    </source>
</evidence>
<proteinExistence type="inferred from homology"/>
<dbReference type="PROSITE" id="PS01039">
    <property type="entry name" value="SBP_BACTERIAL_3"/>
    <property type="match status" value="1"/>
</dbReference>
<organism evidence="7 8">
    <name type="scientific">Paratissierella segnis</name>
    <dbReference type="NCBI Taxonomy" id="2763679"/>
    <lineage>
        <taxon>Bacteria</taxon>
        <taxon>Bacillati</taxon>
        <taxon>Bacillota</taxon>
        <taxon>Tissierellia</taxon>
        <taxon>Tissierellales</taxon>
        <taxon>Tissierellaceae</taxon>
        <taxon>Paratissierella</taxon>
    </lineage>
</organism>
<dbReference type="PANTHER" id="PTHR35936">
    <property type="entry name" value="MEMBRANE-BOUND LYTIC MUREIN TRANSGLYCOSYLASE F"/>
    <property type="match status" value="1"/>
</dbReference>
<comment type="subcellular location">
    <subcellularLocation>
        <location evidence="1">Cell envelope</location>
    </subcellularLocation>
</comment>
<keyword evidence="3 5" id="KW-0732">Signal</keyword>
<feature type="domain" description="Solute-binding protein family 3/N-terminal" evidence="6">
    <location>
        <begin position="40"/>
        <end position="265"/>
    </location>
</feature>
<comment type="similarity">
    <text evidence="2 4">Belongs to the bacterial solute-binding protein 3 family.</text>
</comment>
<dbReference type="InterPro" id="IPR001638">
    <property type="entry name" value="Solute-binding_3/MltF_N"/>
</dbReference>
<reference evidence="7" key="1">
    <citation type="submission" date="2020-08" db="EMBL/GenBank/DDBJ databases">
        <title>Genome public.</title>
        <authorList>
            <person name="Liu C."/>
            <person name="Sun Q."/>
        </authorList>
    </citation>
    <scope>NUCLEOTIDE SEQUENCE</scope>
    <source>
        <strain evidence="7">BX21</strain>
    </source>
</reference>
<dbReference type="InterPro" id="IPR018313">
    <property type="entry name" value="SBP_3_CS"/>
</dbReference>
<dbReference type="AlphaFoldDB" id="A0A926ET32"/>
<dbReference type="PANTHER" id="PTHR35936:SF17">
    <property type="entry name" value="ARGININE-BINDING EXTRACELLULAR PROTEIN ARTP"/>
    <property type="match status" value="1"/>
</dbReference>
<comment type="caution">
    <text evidence="7">The sequence shown here is derived from an EMBL/GenBank/DDBJ whole genome shotgun (WGS) entry which is preliminary data.</text>
</comment>
<evidence type="ECO:0000256" key="3">
    <source>
        <dbReference type="ARBA" id="ARBA00022729"/>
    </source>
</evidence>
<dbReference type="Gene3D" id="3.40.190.10">
    <property type="entry name" value="Periplasmic binding protein-like II"/>
    <property type="match status" value="2"/>
</dbReference>
<evidence type="ECO:0000256" key="2">
    <source>
        <dbReference type="ARBA" id="ARBA00010333"/>
    </source>
</evidence>
<evidence type="ECO:0000256" key="1">
    <source>
        <dbReference type="ARBA" id="ARBA00004196"/>
    </source>
</evidence>
<dbReference type="Pfam" id="PF00497">
    <property type="entry name" value="SBP_bac_3"/>
    <property type="match status" value="1"/>
</dbReference>
<feature type="signal peptide" evidence="5">
    <location>
        <begin position="1"/>
        <end position="19"/>
    </location>
</feature>
<evidence type="ECO:0000313" key="8">
    <source>
        <dbReference type="Proteomes" id="UP000601171"/>
    </source>
</evidence>
<keyword evidence="8" id="KW-1185">Reference proteome</keyword>
<evidence type="ECO:0000256" key="4">
    <source>
        <dbReference type="RuleBase" id="RU003744"/>
    </source>
</evidence>
<evidence type="ECO:0000256" key="5">
    <source>
        <dbReference type="SAM" id="SignalP"/>
    </source>
</evidence>
<evidence type="ECO:0000313" key="7">
    <source>
        <dbReference type="EMBL" id="MBC8586952.1"/>
    </source>
</evidence>